<dbReference type="AlphaFoldDB" id="A0A2H0CVQ0"/>
<evidence type="ECO:0000259" key="7">
    <source>
        <dbReference type="Pfam" id="PF09335"/>
    </source>
</evidence>
<dbReference type="GO" id="GO:0005886">
    <property type="term" value="C:plasma membrane"/>
    <property type="evidence" value="ECO:0007669"/>
    <property type="project" value="UniProtKB-SubCell"/>
</dbReference>
<dbReference type="Proteomes" id="UP000230638">
    <property type="component" value="Unassembled WGS sequence"/>
</dbReference>
<dbReference type="Pfam" id="PF09335">
    <property type="entry name" value="VTT_dom"/>
    <property type="match status" value="1"/>
</dbReference>
<protein>
    <recommendedName>
        <fullName evidence="6">TVP38/TMEM64 family membrane protein</fullName>
    </recommendedName>
</protein>
<accession>A0A2H0CVQ0</accession>
<sequence length="211" mass="23830">MQTKEILAIGFLIIFFVGASYIAREYGDELGELVGGYGIAGMASYVFVATIATVIAPFNALPLIPIAVSLWGSFVTALLSLLGWLLGAVFAFWIARRYGAVVVKKFIDLRRAEEIERMLPDRHILWALIFLRMALPVDILSYALGAFTNVRFRIYFLATIIGMTPFAFIFAYAATIPIEYQILAGIIGFFVVIFGYRKLRKRYKNREFRVE</sequence>
<feature type="transmembrane region" description="Helical" evidence="6">
    <location>
        <begin position="7"/>
        <end position="23"/>
    </location>
</feature>
<feature type="domain" description="VTT" evidence="7">
    <location>
        <begin position="64"/>
        <end position="173"/>
    </location>
</feature>
<dbReference type="InterPro" id="IPR032816">
    <property type="entry name" value="VTT_dom"/>
</dbReference>
<evidence type="ECO:0000256" key="1">
    <source>
        <dbReference type="ARBA" id="ARBA00004651"/>
    </source>
</evidence>
<dbReference type="PANTHER" id="PTHR12677:SF59">
    <property type="entry name" value="GOLGI APPARATUS MEMBRANE PROTEIN TVP38-RELATED"/>
    <property type="match status" value="1"/>
</dbReference>
<feature type="transmembrane region" description="Helical" evidence="6">
    <location>
        <begin position="35"/>
        <end position="58"/>
    </location>
</feature>
<feature type="transmembrane region" description="Helical" evidence="6">
    <location>
        <begin position="180"/>
        <end position="199"/>
    </location>
</feature>
<keyword evidence="2 6" id="KW-1003">Cell membrane</keyword>
<comment type="caution">
    <text evidence="8">The sequence shown here is derived from an EMBL/GenBank/DDBJ whole genome shotgun (WGS) entry which is preliminary data.</text>
</comment>
<proteinExistence type="inferred from homology"/>
<dbReference type="PANTHER" id="PTHR12677">
    <property type="entry name" value="GOLGI APPARATUS MEMBRANE PROTEIN TVP38-RELATED"/>
    <property type="match status" value="1"/>
</dbReference>
<dbReference type="EMBL" id="PCTL01000006">
    <property type="protein sequence ID" value="PIP73799.1"/>
    <property type="molecule type" value="Genomic_DNA"/>
</dbReference>
<evidence type="ECO:0000256" key="2">
    <source>
        <dbReference type="ARBA" id="ARBA00022475"/>
    </source>
</evidence>
<organism evidence="8 9">
    <name type="scientific">Candidatus Lloydbacteria bacterium CG22_combo_CG10-13_8_21_14_all_47_15</name>
    <dbReference type="NCBI Taxonomy" id="1974635"/>
    <lineage>
        <taxon>Bacteria</taxon>
        <taxon>Candidatus Lloydiibacteriota</taxon>
    </lineage>
</organism>
<evidence type="ECO:0000256" key="6">
    <source>
        <dbReference type="RuleBase" id="RU366058"/>
    </source>
</evidence>
<comment type="subcellular location">
    <subcellularLocation>
        <location evidence="1 6">Cell membrane</location>
        <topology evidence="1 6">Multi-pass membrane protein</topology>
    </subcellularLocation>
</comment>
<feature type="transmembrane region" description="Helical" evidence="6">
    <location>
        <begin position="70"/>
        <end position="95"/>
    </location>
</feature>
<dbReference type="InterPro" id="IPR015414">
    <property type="entry name" value="TMEM64"/>
</dbReference>
<keyword evidence="5 6" id="KW-0472">Membrane</keyword>
<evidence type="ECO:0000313" key="9">
    <source>
        <dbReference type="Proteomes" id="UP000230638"/>
    </source>
</evidence>
<evidence type="ECO:0000256" key="4">
    <source>
        <dbReference type="ARBA" id="ARBA00022989"/>
    </source>
</evidence>
<keyword evidence="4 6" id="KW-1133">Transmembrane helix</keyword>
<feature type="transmembrane region" description="Helical" evidence="6">
    <location>
        <begin position="154"/>
        <end position="174"/>
    </location>
</feature>
<reference evidence="8 9" key="1">
    <citation type="submission" date="2017-09" db="EMBL/GenBank/DDBJ databases">
        <title>Depth-based differentiation of microbial function through sediment-hosted aquifers and enrichment of novel symbionts in the deep terrestrial subsurface.</title>
        <authorList>
            <person name="Probst A.J."/>
            <person name="Ladd B."/>
            <person name="Jarett J.K."/>
            <person name="Geller-Mcgrath D.E."/>
            <person name="Sieber C.M."/>
            <person name="Emerson J.B."/>
            <person name="Anantharaman K."/>
            <person name="Thomas B.C."/>
            <person name="Malmstrom R."/>
            <person name="Stieglmeier M."/>
            <person name="Klingl A."/>
            <person name="Woyke T."/>
            <person name="Ryan C.M."/>
            <person name="Banfield J.F."/>
        </authorList>
    </citation>
    <scope>NUCLEOTIDE SEQUENCE [LARGE SCALE GENOMIC DNA]</scope>
    <source>
        <strain evidence="8">CG22_combo_CG10-13_8_21_14_all_47_15</strain>
    </source>
</reference>
<keyword evidence="3 6" id="KW-0812">Transmembrane</keyword>
<comment type="similarity">
    <text evidence="6">Belongs to the TVP38/TMEM64 family.</text>
</comment>
<name>A0A2H0CVQ0_9BACT</name>
<feature type="transmembrane region" description="Helical" evidence="6">
    <location>
        <begin position="124"/>
        <end position="147"/>
    </location>
</feature>
<gene>
    <name evidence="8" type="ORF">COW88_00775</name>
</gene>
<evidence type="ECO:0000256" key="3">
    <source>
        <dbReference type="ARBA" id="ARBA00022692"/>
    </source>
</evidence>
<evidence type="ECO:0000256" key="5">
    <source>
        <dbReference type="ARBA" id="ARBA00023136"/>
    </source>
</evidence>
<evidence type="ECO:0000313" key="8">
    <source>
        <dbReference type="EMBL" id="PIP73799.1"/>
    </source>
</evidence>